<dbReference type="EMBL" id="CP071250">
    <property type="protein sequence ID" value="UUF08795.1"/>
    <property type="molecule type" value="Genomic_DNA"/>
</dbReference>
<dbReference type="EMBL" id="CP071249">
    <property type="protein sequence ID" value="UUF05762.1"/>
    <property type="molecule type" value="Genomic_DNA"/>
</dbReference>
<protein>
    <submittedName>
        <fullName evidence="2">Uncharacterized protein</fullName>
    </submittedName>
</protein>
<evidence type="ECO:0000313" key="4">
    <source>
        <dbReference type="Proteomes" id="UP001058072"/>
    </source>
</evidence>
<evidence type="ECO:0000313" key="1">
    <source>
        <dbReference type="EMBL" id="UUF05762.1"/>
    </source>
</evidence>
<accession>A0A9Q9CHS7</accession>
<organism evidence="2 4">
    <name type="scientific">Turicibacter bilis</name>
    <dbReference type="NCBI Taxonomy" id="2735723"/>
    <lineage>
        <taxon>Bacteria</taxon>
        <taxon>Bacillati</taxon>
        <taxon>Bacillota</taxon>
        <taxon>Erysipelotrichia</taxon>
        <taxon>Erysipelotrichales</taxon>
        <taxon>Turicibacteraceae</taxon>
        <taxon>Turicibacter</taxon>
    </lineage>
</organism>
<keyword evidence="3" id="KW-1185">Reference proteome</keyword>
<reference evidence="2 3" key="1">
    <citation type="submission" date="2021-03" db="EMBL/GenBank/DDBJ databases">
        <title>Comparative Genomics and Metabolomics in the genus Turicibacter.</title>
        <authorList>
            <person name="Maki J."/>
            <person name="Looft T."/>
        </authorList>
    </citation>
    <scope>NUCLEOTIDE SEQUENCE</scope>
    <source>
        <strain evidence="2">ISU324</strain>
        <strain evidence="1 3">MMM721</strain>
    </source>
</reference>
<dbReference type="Proteomes" id="UP001058072">
    <property type="component" value="Chromosome"/>
</dbReference>
<dbReference type="AlphaFoldDB" id="A0A9Q9CHS7"/>
<dbReference type="RefSeq" id="WP_055304951.1">
    <property type="nucleotide sequence ID" value="NZ_CP071249.1"/>
</dbReference>
<proteinExistence type="predicted"/>
<evidence type="ECO:0000313" key="3">
    <source>
        <dbReference type="Proteomes" id="UP001058016"/>
    </source>
</evidence>
<dbReference type="Proteomes" id="UP001058016">
    <property type="component" value="Chromosome"/>
</dbReference>
<evidence type="ECO:0000313" key="2">
    <source>
        <dbReference type="EMBL" id="UUF08795.1"/>
    </source>
</evidence>
<name>A0A9Q9CHS7_9FIRM</name>
<gene>
    <name evidence="1" type="ORF">J0J69_12100</name>
    <name evidence="2" type="ORF">J0J70_01860</name>
</gene>
<sequence>MTKVKDILGDLNTYQKIVQLTAGIIDPEIDRFLEILKPYRSLSLDEFEKKISGDKKKKSRSSLRDDALRIGELYYQRKTIGGVAEEEQSIITSYLNSADNKIVLSVLEIPFDDSYEKINQLTDSQLTSNQLYFLGMALLNIKLKGSSKAIQKKNLLDMLWSAIENQKMNEIYESEL</sequence>